<proteinExistence type="predicted"/>
<sequence length="92" mass="9626">MKSGPGSSPVPPRVEGSEKPGMARFLGEASPGTGGADSTGGRWPLFAGSWPTKYRQGFLGQAAPSRATDEIVIPAKNVREETEIKEEKGLLG</sequence>
<evidence type="ECO:0000313" key="2">
    <source>
        <dbReference type="EMBL" id="RMB95268.1"/>
    </source>
</evidence>
<name>A0A3M0J2Z3_HIRRU</name>
<dbReference type="AlphaFoldDB" id="A0A3M0J2Z3"/>
<protein>
    <submittedName>
        <fullName evidence="2">Uncharacterized protein</fullName>
    </submittedName>
</protein>
<dbReference type="Proteomes" id="UP000269221">
    <property type="component" value="Unassembled WGS sequence"/>
</dbReference>
<comment type="caution">
    <text evidence="2">The sequence shown here is derived from an EMBL/GenBank/DDBJ whole genome shotgun (WGS) entry which is preliminary data.</text>
</comment>
<keyword evidence="3" id="KW-1185">Reference proteome</keyword>
<evidence type="ECO:0000313" key="3">
    <source>
        <dbReference type="Proteomes" id="UP000269221"/>
    </source>
</evidence>
<evidence type="ECO:0000256" key="1">
    <source>
        <dbReference type="SAM" id="MobiDB-lite"/>
    </source>
</evidence>
<accession>A0A3M0J2Z3</accession>
<gene>
    <name evidence="2" type="ORF">DUI87_28255</name>
</gene>
<organism evidence="2 3">
    <name type="scientific">Hirundo rustica rustica</name>
    <dbReference type="NCBI Taxonomy" id="333673"/>
    <lineage>
        <taxon>Eukaryota</taxon>
        <taxon>Metazoa</taxon>
        <taxon>Chordata</taxon>
        <taxon>Craniata</taxon>
        <taxon>Vertebrata</taxon>
        <taxon>Euteleostomi</taxon>
        <taxon>Archelosauria</taxon>
        <taxon>Archosauria</taxon>
        <taxon>Dinosauria</taxon>
        <taxon>Saurischia</taxon>
        <taxon>Theropoda</taxon>
        <taxon>Coelurosauria</taxon>
        <taxon>Aves</taxon>
        <taxon>Neognathae</taxon>
        <taxon>Neoaves</taxon>
        <taxon>Telluraves</taxon>
        <taxon>Australaves</taxon>
        <taxon>Passeriformes</taxon>
        <taxon>Sylvioidea</taxon>
        <taxon>Hirundinidae</taxon>
        <taxon>Hirundo</taxon>
    </lineage>
</organism>
<reference evidence="2 3" key="1">
    <citation type="submission" date="2018-07" db="EMBL/GenBank/DDBJ databases">
        <title>A high quality draft genome assembly of the barn swallow (H. rustica rustica).</title>
        <authorList>
            <person name="Formenti G."/>
            <person name="Chiara M."/>
            <person name="Poveda L."/>
            <person name="Francoijs K.-J."/>
            <person name="Bonisoli-Alquati A."/>
            <person name="Canova L."/>
            <person name="Gianfranceschi L."/>
            <person name="Horner D.S."/>
            <person name="Saino N."/>
        </authorList>
    </citation>
    <scope>NUCLEOTIDE SEQUENCE [LARGE SCALE GENOMIC DNA]</scope>
    <source>
        <strain evidence="2">Chelidonia</strain>
        <tissue evidence="2">Blood</tissue>
    </source>
</reference>
<dbReference type="EMBL" id="QRBI01000187">
    <property type="protein sequence ID" value="RMB95268.1"/>
    <property type="molecule type" value="Genomic_DNA"/>
</dbReference>
<feature type="region of interest" description="Disordered" evidence="1">
    <location>
        <begin position="1"/>
        <end position="44"/>
    </location>
</feature>